<keyword evidence="1" id="KW-0808">Transferase</keyword>
<protein>
    <submittedName>
        <fullName evidence="1">Glycosyl transferase</fullName>
    </submittedName>
</protein>
<evidence type="ECO:0000313" key="1">
    <source>
        <dbReference type="EMBL" id="OQD43080.1"/>
    </source>
</evidence>
<reference evidence="1 2" key="1">
    <citation type="submission" date="2016-12" db="EMBL/GenBank/DDBJ databases">
        <authorList>
            <person name="Song W.-J."/>
            <person name="Kurnit D.M."/>
        </authorList>
    </citation>
    <scope>NUCLEOTIDE SEQUENCE [LARGE SCALE GENOMIC DNA]</scope>
    <source>
        <strain evidence="1 2">HSG9</strain>
    </source>
</reference>
<dbReference type="EMBL" id="MTBC01000004">
    <property type="protein sequence ID" value="OQD43080.1"/>
    <property type="molecule type" value="Genomic_DNA"/>
</dbReference>
<organism evidence="1 2">
    <name type="scientific">Croceivirga radicis</name>
    <dbReference type="NCBI Taxonomy" id="1929488"/>
    <lineage>
        <taxon>Bacteria</taxon>
        <taxon>Pseudomonadati</taxon>
        <taxon>Bacteroidota</taxon>
        <taxon>Flavobacteriia</taxon>
        <taxon>Flavobacteriales</taxon>
        <taxon>Flavobacteriaceae</taxon>
        <taxon>Croceivirga</taxon>
    </lineage>
</organism>
<evidence type="ECO:0000313" key="2">
    <source>
        <dbReference type="Proteomes" id="UP000191680"/>
    </source>
</evidence>
<accession>A0A1V6LSB6</accession>
<name>A0A1V6LSB6_9FLAO</name>
<proteinExistence type="predicted"/>
<dbReference type="Proteomes" id="UP000191680">
    <property type="component" value="Unassembled WGS sequence"/>
</dbReference>
<dbReference type="Pfam" id="PF14305">
    <property type="entry name" value="ATPgrasp_TupA"/>
    <property type="match status" value="1"/>
</dbReference>
<gene>
    <name evidence="1" type="ORF">BUL40_08300</name>
</gene>
<dbReference type="AlphaFoldDB" id="A0A1V6LSB6"/>
<dbReference type="RefSeq" id="WP_080318860.1">
    <property type="nucleotide sequence ID" value="NZ_MTBC01000004.1"/>
</dbReference>
<comment type="caution">
    <text evidence="1">The sequence shown here is derived from an EMBL/GenBank/DDBJ whole genome shotgun (WGS) entry which is preliminary data.</text>
</comment>
<keyword evidence="2" id="KW-1185">Reference proteome</keyword>
<dbReference type="GO" id="GO:0016740">
    <property type="term" value="F:transferase activity"/>
    <property type="evidence" value="ECO:0007669"/>
    <property type="project" value="UniProtKB-KW"/>
</dbReference>
<dbReference type="InterPro" id="IPR029465">
    <property type="entry name" value="ATPgrasp_TupA"/>
</dbReference>
<sequence>MIQPLEFIYKKTSLGRLLQKLYSYLIERVLPDNWVVKHLYKKKTKQKLDLKNPKTLNEKINWLKLYDRREIHTLCADKYEVRNYISSTIGSEFLVDLYHQDFSTDVINANSLSQRPCIIKTNHDSGGGIFIYKDTKPNYDKIREQLKKRLEQNYYHAKKEWQYKNIKPRIIIEKLLLNQKGEIPMDYKVHCFNGKAEYIQVDINRGTDNHARNWYNKNWEKAKFKWTSNINGYITNPTNKIIKRPMALEQMLALSNKLATPFPYVRIDWYDVDGKLYFGEITFHHDGGGRLIEPSEWDYKLGAMVDLNRLSIIS</sequence>
<dbReference type="OrthoDB" id="9791827at2"/>